<feature type="region of interest" description="Disordered" evidence="1">
    <location>
        <begin position="1"/>
        <end position="24"/>
    </location>
</feature>
<dbReference type="Proteomes" id="UP001221898">
    <property type="component" value="Unassembled WGS sequence"/>
</dbReference>
<gene>
    <name evidence="2" type="ORF">AAFF_G00352740</name>
</gene>
<evidence type="ECO:0000313" key="3">
    <source>
        <dbReference type="Proteomes" id="UP001221898"/>
    </source>
</evidence>
<protein>
    <submittedName>
        <fullName evidence="2">Uncharacterized protein</fullName>
    </submittedName>
</protein>
<name>A0AAD7SIY5_9TELE</name>
<evidence type="ECO:0000313" key="2">
    <source>
        <dbReference type="EMBL" id="KAJ8403502.1"/>
    </source>
</evidence>
<reference evidence="2" key="1">
    <citation type="journal article" date="2023" name="Science">
        <title>Genome structures resolve the early diversification of teleost fishes.</title>
        <authorList>
            <person name="Parey E."/>
            <person name="Louis A."/>
            <person name="Montfort J."/>
            <person name="Bouchez O."/>
            <person name="Roques C."/>
            <person name="Iampietro C."/>
            <person name="Lluch J."/>
            <person name="Castinel A."/>
            <person name="Donnadieu C."/>
            <person name="Desvignes T."/>
            <person name="Floi Bucao C."/>
            <person name="Jouanno E."/>
            <person name="Wen M."/>
            <person name="Mejri S."/>
            <person name="Dirks R."/>
            <person name="Jansen H."/>
            <person name="Henkel C."/>
            <person name="Chen W.J."/>
            <person name="Zahm M."/>
            <person name="Cabau C."/>
            <person name="Klopp C."/>
            <person name="Thompson A.W."/>
            <person name="Robinson-Rechavi M."/>
            <person name="Braasch I."/>
            <person name="Lecointre G."/>
            <person name="Bobe J."/>
            <person name="Postlethwait J.H."/>
            <person name="Berthelot C."/>
            <person name="Roest Crollius H."/>
            <person name="Guiguen Y."/>
        </authorList>
    </citation>
    <scope>NUCLEOTIDE SEQUENCE</scope>
    <source>
        <strain evidence="2">NC1722</strain>
    </source>
</reference>
<keyword evidence="3" id="KW-1185">Reference proteome</keyword>
<accession>A0AAD7SIY5</accession>
<comment type="caution">
    <text evidence="2">The sequence shown here is derived from an EMBL/GenBank/DDBJ whole genome shotgun (WGS) entry which is preliminary data.</text>
</comment>
<organism evidence="2 3">
    <name type="scientific">Aldrovandia affinis</name>
    <dbReference type="NCBI Taxonomy" id="143900"/>
    <lineage>
        <taxon>Eukaryota</taxon>
        <taxon>Metazoa</taxon>
        <taxon>Chordata</taxon>
        <taxon>Craniata</taxon>
        <taxon>Vertebrata</taxon>
        <taxon>Euteleostomi</taxon>
        <taxon>Actinopterygii</taxon>
        <taxon>Neopterygii</taxon>
        <taxon>Teleostei</taxon>
        <taxon>Notacanthiformes</taxon>
        <taxon>Halosauridae</taxon>
        <taxon>Aldrovandia</taxon>
    </lineage>
</organism>
<proteinExistence type="predicted"/>
<sequence>MQPGLRRRGSPAAGSLDPTSSALSYELGHPARGAVKVWPRSPIFYLPPVVLGPEIREPSAIRGVRVLRKLPRNAISVTLLTPPWHRELPPTQHPSP</sequence>
<evidence type="ECO:0000256" key="1">
    <source>
        <dbReference type="SAM" id="MobiDB-lite"/>
    </source>
</evidence>
<dbReference type="AlphaFoldDB" id="A0AAD7SIY5"/>
<dbReference type="EMBL" id="JAINUG010000058">
    <property type="protein sequence ID" value="KAJ8403502.1"/>
    <property type="molecule type" value="Genomic_DNA"/>
</dbReference>